<organism evidence="11 12">
    <name type="scientific">Zingiber officinale</name>
    <name type="common">Ginger</name>
    <name type="synonym">Amomum zingiber</name>
    <dbReference type="NCBI Taxonomy" id="94328"/>
    <lineage>
        <taxon>Eukaryota</taxon>
        <taxon>Viridiplantae</taxon>
        <taxon>Streptophyta</taxon>
        <taxon>Embryophyta</taxon>
        <taxon>Tracheophyta</taxon>
        <taxon>Spermatophyta</taxon>
        <taxon>Magnoliopsida</taxon>
        <taxon>Liliopsida</taxon>
        <taxon>Zingiberales</taxon>
        <taxon>Zingiberaceae</taxon>
        <taxon>Zingiber</taxon>
    </lineage>
</organism>
<evidence type="ECO:0000259" key="10">
    <source>
        <dbReference type="PROSITE" id="PS50866"/>
    </source>
</evidence>
<keyword evidence="3 7" id="KW-0812">Transmembrane</keyword>
<evidence type="ECO:0000256" key="3">
    <source>
        <dbReference type="ARBA" id="ARBA00022692"/>
    </source>
</evidence>
<dbReference type="Proteomes" id="UP000734854">
    <property type="component" value="Unassembled WGS sequence"/>
</dbReference>
<dbReference type="InterPro" id="IPR009038">
    <property type="entry name" value="GOLD_dom"/>
</dbReference>
<evidence type="ECO:0000256" key="7">
    <source>
        <dbReference type="RuleBase" id="RU003827"/>
    </source>
</evidence>
<dbReference type="EMBL" id="JACMSC010000007">
    <property type="protein sequence ID" value="KAG6514587.1"/>
    <property type="molecule type" value="Genomic_DNA"/>
</dbReference>
<evidence type="ECO:0000256" key="4">
    <source>
        <dbReference type="ARBA" id="ARBA00022729"/>
    </source>
</evidence>
<keyword evidence="4 9" id="KW-0732">Signal</keyword>
<sequence length="251" mass="28592">MGERATRGRRCSAGLCAFALALAVVSLLLARPACALRFELESGHTKCVSEDIKLHSMAVGKYSVVNPYESTPLPESHKITVRVTSPYGNSIHYQDQVESGNFAFTANEEGDYLACLWAPYHKPAVTMAVEFEWRTGLAAKDWTNVAKKGQIEVIYYFSRTLIFFEDSIFHLRFATGMELELKKLEDTFPHDKNYDSQNMRLLIREEQMQDMNRSTNSRMAWLSFLSLAVCASVAGLQLWHLKTFFERKKLL</sequence>
<dbReference type="AlphaFoldDB" id="A0A8J5GX36"/>
<proteinExistence type="inferred from homology"/>
<evidence type="ECO:0000313" key="11">
    <source>
        <dbReference type="EMBL" id="KAG6514587.1"/>
    </source>
</evidence>
<protein>
    <recommendedName>
        <fullName evidence="10">GOLD domain-containing protein</fullName>
    </recommendedName>
</protein>
<evidence type="ECO:0000256" key="5">
    <source>
        <dbReference type="ARBA" id="ARBA00022989"/>
    </source>
</evidence>
<evidence type="ECO:0000256" key="1">
    <source>
        <dbReference type="ARBA" id="ARBA00004479"/>
    </source>
</evidence>
<keyword evidence="5 8" id="KW-1133">Transmembrane helix</keyword>
<gene>
    <name evidence="11" type="ORF">ZIOFF_024955</name>
</gene>
<name>A0A8J5GX36_ZINOF</name>
<comment type="caution">
    <text evidence="11">The sequence shown here is derived from an EMBL/GenBank/DDBJ whole genome shotgun (WGS) entry which is preliminary data.</text>
</comment>
<evidence type="ECO:0000256" key="9">
    <source>
        <dbReference type="SAM" id="SignalP"/>
    </source>
</evidence>
<dbReference type="InterPro" id="IPR015720">
    <property type="entry name" value="Emp24-like"/>
</dbReference>
<dbReference type="Pfam" id="PF01105">
    <property type="entry name" value="EMP24_GP25L"/>
    <property type="match status" value="1"/>
</dbReference>
<dbReference type="GO" id="GO:0016020">
    <property type="term" value="C:membrane"/>
    <property type="evidence" value="ECO:0007669"/>
    <property type="project" value="UniProtKB-SubCell"/>
</dbReference>
<feature type="signal peptide" evidence="9">
    <location>
        <begin position="1"/>
        <end position="35"/>
    </location>
</feature>
<evidence type="ECO:0000256" key="8">
    <source>
        <dbReference type="SAM" id="Phobius"/>
    </source>
</evidence>
<reference evidence="11 12" key="1">
    <citation type="submission" date="2020-08" db="EMBL/GenBank/DDBJ databases">
        <title>Plant Genome Project.</title>
        <authorList>
            <person name="Zhang R.-G."/>
        </authorList>
    </citation>
    <scope>NUCLEOTIDE SEQUENCE [LARGE SCALE GENOMIC DNA]</scope>
    <source>
        <tissue evidence="11">Rhizome</tissue>
    </source>
</reference>
<keyword evidence="12" id="KW-1185">Reference proteome</keyword>
<feature type="transmembrane region" description="Helical" evidence="8">
    <location>
        <begin position="219"/>
        <end position="239"/>
    </location>
</feature>
<dbReference type="SMART" id="SM01190">
    <property type="entry name" value="EMP24_GP25L"/>
    <property type="match status" value="1"/>
</dbReference>
<comment type="subcellular location">
    <subcellularLocation>
        <location evidence="1 7">Membrane</location>
        <topology evidence="1 7">Single-pass type I membrane protein</topology>
    </subcellularLocation>
</comment>
<feature type="domain" description="GOLD" evidence="10">
    <location>
        <begin position="45"/>
        <end position="159"/>
    </location>
</feature>
<dbReference type="PROSITE" id="PS50866">
    <property type="entry name" value="GOLD"/>
    <property type="match status" value="1"/>
</dbReference>
<evidence type="ECO:0000256" key="2">
    <source>
        <dbReference type="ARBA" id="ARBA00007104"/>
    </source>
</evidence>
<accession>A0A8J5GX36</accession>
<keyword evidence="6 8" id="KW-0472">Membrane</keyword>
<evidence type="ECO:0000256" key="6">
    <source>
        <dbReference type="ARBA" id="ARBA00023136"/>
    </source>
</evidence>
<evidence type="ECO:0000313" key="12">
    <source>
        <dbReference type="Proteomes" id="UP000734854"/>
    </source>
</evidence>
<feature type="chain" id="PRO_5035264357" description="GOLD domain-containing protein" evidence="9">
    <location>
        <begin position="36"/>
        <end position="251"/>
    </location>
</feature>
<comment type="similarity">
    <text evidence="2 7">Belongs to the EMP24/GP25L family.</text>
</comment>
<dbReference type="PANTHER" id="PTHR22811">
    <property type="entry name" value="TRANSMEMBRANE EMP24 DOMAIN-CONTAINING PROTEIN"/>
    <property type="match status" value="1"/>
</dbReference>